<protein>
    <submittedName>
        <fullName evidence="2">Uncharacterized protein</fullName>
    </submittedName>
</protein>
<keyword evidence="1" id="KW-0472">Membrane</keyword>
<organism evidence="2 3">
    <name type="scientific">Flavobacterium resistens</name>
    <dbReference type="NCBI Taxonomy" id="443612"/>
    <lineage>
        <taxon>Bacteria</taxon>
        <taxon>Pseudomonadati</taxon>
        <taxon>Bacteroidota</taxon>
        <taxon>Flavobacteriia</taxon>
        <taxon>Flavobacteriales</taxon>
        <taxon>Flavobacteriaceae</taxon>
        <taxon>Flavobacterium</taxon>
    </lineage>
</organism>
<keyword evidence="1" id="KW-0812">Transmembrane</keyword>
<evidence type="ECO:0000313" key="3">
    <source>
        <dbReference type="Proteomes" id="UP000317289"/>
    </source>
</evidence>
<keyword evidence="1" id="KW-1133">Transmembrane helix</keyword>
<sequence length="37" mass="4363">MLKKTNSMDEYTFSKVFLFILLDILSYISYNISLITP</sequence>
<evidence type="ECO:0000313" key="2">
    <source>
        <dbReference type="EMBL" id="SMO38875.1"/>
    </source>
</evidence>
<dbReference type="EMBL" id="FXTA01000001">
    <property type="protein sequence ID" value="SMO38875.1"/>
    <property type="molecule type" value="Genomic_DNA"/>
</dbReference>
<gene>
    <name evidence="2" type="ORF">SAMN06265349_101437</name>
</gene>
<evidence type="ECO:0000256" key="1">
    <source>
        <dbReference type="SAM" id="Phobius"/>
    </source>
</evidence>
<accession>A0A521AVP5</accession>
<name>A0A521AVP5_9FLAO</name>
<dbReference type="AlphaFoldDB" id="A0A521AVP5"/>
<proteinExistence type="predicted"/>
<reference evidence="2 3" key="1">
    <citation type="submission" date="2017-05" db="EMBL/GenBank/DDBJ databases">
        <authorList>
            <person name="Varghese N."/>
            <person name="Submissions S."/>
        </authorList>
    </citation>
    <scope>NUCLEOTIDE SEQUENCE [LARGE SCALE GENOMIC DNA]</scope>
    <source>
        <strain evidence="2 3">DSM 19382</strain>
    </source>
</reference>
<dbReference type="Proteomes" id="UP000317289">
    <property type="component" value="Unassembled WGS sequence"/>
</dbReference>
<feature type="transmembrane region" description="Helical" evidence="1">
    <location>
        <begin position="12"/>
        <end position="30"/>
    </location>
</feature>